<evidence type="ECO:0000313" key="3">
    <source>
        <dbReference type="Proteomes" id="UP000235786"/>
    </source>
</evidence>
<evidence type="ECO:0000256" key="1">
    <source>
        <dbReference type="SAM" id="Phobius"/>
    </source>
</evidence>
<evidence type="ECO:0008006" key="4">
    <source>
        <dbReference type="Google" id="ProtNLM"/>
    </source>
</evidence>
<gene>
    <name evidence="2" type="ORF">L207DRAFT_592025</name>
</gene>
<feature type="transmembrane region" description="Helical" evidence="1">
    <location>
        <begin position="105"/>
        <end position="127"/>
    </location>
</feature>
<feature type="transmembrane region" description="Helical" evidence="1">
    <location>
        <begin position="74"/>
        <end position="93"/>
    </location>
</feature>
<proteinExistence type="predicted"/>
<protein>
    <recommendedName>
        <fullName evidence="4">MARVEL domain-containing protein</fullName>
    </recommendedName>
</protein>
<organism evidence="2 3">
    <name type="scientific">Hyaloscypha variabilis (strain UAMH 11265 / GT02V1 / F)</name>
    <name type="common">Meliniomyces variabilis</name>
    <dbReference type="NCBI Taxonomy" id="1149755"/>
    <lineage>
        <taxon>Eukaryota</taxon>
        <taxon>Fungi</taxon>
        <taxon>Dikarya</taxon>
        <taxon>Ascomycota</taxon>
        <taxon>Pezizomycotina</taxon>
        <taxon>Leotiomycetes</taxon>
        <taxon>Helotiales</taxon>
        <taxon>Hyaloscyphaceae</taxon>
        <taxon>Hyaloscypha</taxon>
        <taxon>Hyaloscypha variabilis</taxon>
    </lineage>
</organism>
<feature type="transmembrane region" description="Helical" evidence="1">
    <location>
        <begin position="31"/>
        <end position="53"/>
    </location>
</feature>
<name>A0A2J6QXU3_HYAVF</name>
<keyword evidence="1" id="KW-0472">Membrane</keyword>
<dbReference type="Proteomes" id="UP000235786">
    <property type="component" value="Unassembled WGS sequence"/>
</dbReference>
<evidence type="ECO:0000313" key="2">
    <source>
        <dbReference type="EMBL" id="PMD31093.1"/>
    </source>
</evidence>
<sequence length="236" mass="26041">MVKLCSNRIEGLGPHSNISSPIPTSCFVDTILIPLPVWTALLLLPILLALSIHHRKQNFNPSTAYLRTKLRRNWAFNSVSTLYYVLIACNILMQVLEIVRLELIHFGIGLLPFVFVGLILGALLHWSEGARGRIRGWQTINAVIWIGGVVMCAVQVVGLSNEGINGRKGSKYPISDQVIDVAVMAGVYAVIAILELVLGLWRALRRARGTREDTPESGMSPVMETTEFVGKYPPTV</sequence>
<feature type="transmembrane region" description="Helical" evidence="1">
    <location>
        <begin position="139"/>
        <end position="158"/>
    </location>
</feature>
<keyword evidence="1" id="KW-1133">Transmembrane helix</keyword>
<keyword evidence="3" id="KW-1185">Reference proteome</keyword>
<accession>A0A2J6QXU3</accession>
<feature type="transmembrane region" description="Helical" evidence="1">
    <location>
        <begin position="178"/>
        <end position="201"/>
    </location>
</feature>
<dbReference type="OrthoDB" id="5399848at2759"/>
<reference evidence="2 3" key="1">
    <citation type="submission" date="2016-04" db="EMBL/GenBank/DDBJ databases">
        <title>A degradative enzymes factory behind the ericoid mycorrhizal symbiosis.</title>
        <authorList>
            <consortium name="DOE Joint Genome Institute"/>
            <person name="Martino E."/>
            <person name="Morin E."/>
            <person name="Grelet G."/>
            <person name="Kuo A."/>
            <person name="Kohler A."/>
            <person name="Daghino S."/>
            <person name="Barry K."/>
            <person name="Choi C."/>
            <person name="Cichocki N."/>
            <person name="Clum A."/>
            <person name="Copeland A."/>
            <person name="Hainaut M."/>
            <person name="Haridas S."/>
            <person name="Labutti K."/>
            <person name="Lindquist E."/>
            <person name="Lipzen A."/>
            <person name="Khouja H.-R."/>
            <person name="Murat C."/>
            <person name="Ohm R."/>
            <person name="Olson A."/>
            <person name="Spatafora J."/>
            <person name="Veneault-Fourrey C."/>
            <person name="Henrissat B."/>
            <person name="Grigoriev I."/>
            <person name="Martin F."/>
            <person name="Perotto S."/>
        </authorList>
    </citation>
    <scope>NUCLEOTIDE SEQUENCE [LARGE SCALE GENOMIC DNA]</scope>
    <source>
        <strain evidence="2 3">F</strain>
    </source>
</reference>
<dbReference type="EMBL" id="KZ613964">
    <property type="protein sequence ID" value="PMD31093.1"/>
    <property type="molecule type" value="Genomic_DNA"/>
</dbReference>
<keyword evidence="1" id="KW-0812">Transmembrane</keyword>
<dbReference type="AlphaFoldDB" id="A0A2J6QXU3"/>